<keyword evidence="8 10" id="KW-0175">Coiled coil</keyword>
<feature type="transmembrane region" description="Helical" evidence="12">
    <location>
        <begin position="691"/>
        <end position="709"/>
    </location>
</feature>
<evidence type="ECO:0000256" key="7">
    <source>
        <dbReference type="ARBA" id="ARBA00023034"/>
    </source>
</evidence>
<dbReference type="PANTHER" id="PTHR14043">
    <property type="entry name" value="CCAAT DISPLACEMENT PROTEIN-RELATED"/>
    <property type="match status" value="1"/>
</dbReference>
<sequence length="750" mass="82490">MSADVRHEQAIGGADGAVPSGTGAGSNDVASKTAQEEGNKFQQAIAAWRNLNLTDLVSNLDTAASQLVEHQKDAVTQRKDLAQKTKDFRKLDDSGKLTEIKALLKSYQNFIDLLTNQSKAVNSAFLSAYTPLSEAPDPYPLLEASVESLVTSEELLPRLEGENKHLQKTVSKLTSQLEETEQQLEQERTSRQTSETSQDSKIKDVEESWNAVLKEKEDNWSAKEKSLEDKVENQDRLLKELKASYEVSQRLEKAGDEDGEASARKAANAEMEILNSELEKVSIRLSDMEARNEQLRLELAQSKSGPAQKIAVEDDPAFLRLRSENTALLRKLDSSKYERGSEQGKLEGRIKTLEREMSALVEDREALKKKLDKCSDYEEIKQELEMIRTIEFATGDDEEDAIEGAADDSLTNGHAKSSKSESLEQLLLTRNKKLTNELTELRVSHKDMQSQLESLQETLSTTNMELEKSRNLNAQLENEVTEAQQQVTNFDTFSVAGTYSSRYPKSSYAASRRGGTSPTSSIISGFDGGRSSPAGPGTPMGGGSGILPMVTAQRDRFKKKLADMETELQKSYSTVSSLRSEVASLQRDNLNLYEKTRYVSSYNRPSHSTASSAYAVGGGNPSTINVSGSDNTGSGLSLDRYKSAYESNLSPFAAFRGRESARAFKRMTLPERAIYAVARTVLATRTSRNLFALYCVALHVLVIYTLYFMGSADLERHAGNLAAGAVAGGAKIAEAKAEDWKQGAFDEGKA</sequence>
<keyword evidence="6 12" id="KW-1133">Transmembrane helix</keyword>
<dbReference type="STRING" id="40998.A0A2P7ZUB6"/>
<dbReference type="GO" id="GO:0000139">
    <property type="term" value="C:Golgi membrane"/>
    <property type="evidence" value="ECO:0007669"/>
    <property type="project" value="UniProtKB-SubCell"/>
</dbReference>
<evidence type="ECO:0000259" key="14">
    <source>
        <dbReference type="Pfam" id="PF25398"/>
    </source>
</evidence>
<dbReference type="GO" id="GO:0006891">
    <property type="term" value="P:intra-Golgi vesicle-mediated transport"/>
    <property type="evidence" value="ECO:0007669"/>
    <property type="project" value="InterPro"/>
</dbReference>
<keyword evidence="9 12" id="KW-0472">Membrane</keyword>
<evidence type="ECO:0000256" key="1">
    <source>
        <dbReference type="ARBA" id="ARBA00004409"/>
    </source>
</evidence>
<evidence type="ECO:0000313" key="15">
    <source>
        <dbReference type="EMBL" id="PSK51817.1"/>
    </source>
</evidence>
<evidence type="ECO:0000256" key="10">
    <source>
        <dbReference type="SAM" id="Coils"/>
    </source>
</evidence>
<dbReference type="Proteomes" id="UP000243723">
    <property type="component" value="Unassembled WGS sequence"/>
</dbReference>
<keyword evidence="7" id="KW-0333">Golgi apparatus</keyword>
<name>A0A2P7ZUB6_9PEZI</name>
<comment type="caution">
    <text evidence="15">The sequence shown here is derived from an EMBL/GenBank/DDBJ whole genome shotgun (WGS) entry which is preliminary data.</text>
</comment>
<keyword evidence="4" id="KW-0813">Transport</keyword>
<evidence type="ECO:0000256" key="9">
    <source>
        <dbReference type="ARBA" id="ARBA00023136"/>
    </source>
</evidence>
<evidence type="ECO:0000256" key="5">
    <source>
        <dbReference type="ARBA" id="ARBA00022692"/>
    </source>
</evidence>
<evidence type="ECO:0000259" key="13">
    <source>
        <dbReference type="Pfam" id="PF08172"/>
    </source>
</evidence>
<gene>
    <name evidence="15" type="ORF">B9Z65_3084</name>
</gene>
<organism evidence="15 16">
    <name type="scientific">Elsinoe australis</name>
    <dbReference type="NCBI Taxonomy" id="40998"/>
    <lineage>
        <taxon>Eukaryota</taxon>
        <taxon>Fungi</taxon>
        <taxon>Dikarya</taxon>
        <taxon>Ascomycota</taxon>
        <taxon>Pezizomycotina</taxon>
        <taxon>Dothideomycetes</taxon>
        <taxon>Dothideomycetidae</taxon>
        <taxon>Myriangiales</taxon>
        <taxon>Elsinoaceae</taxon>
        <taxon>Elsinoe</taxon>
    </lineage>
</organism>
<accession>A0A2P7ZUB6</accession>
<feature type="region of interest" description="Disordered" evidence="11">
    <location>
        <begin position="1"/>
        <end position="36"/>
    </location>
</feature>
<evidence type="ECO:0000256" key="2">
    <source>
        <dbReference type="ARBA" id="ARBA00006415"/>
    </source>
</evidence>
<evidence type="ECO:0000313" key="16">
    <source>
        <dbReference type="Proteomes" id="UP000243723"/>
    </source>
</evidence>
<reference evidence="15 16" key="1">
    <citation type="submission" date="2017-05" db="EMBL/GenBank/DDBJ databases">
        <title>Draft genome sequence of Elsinoe australis.</title>
        <authorList>
            <person name="Cheng Q."/>
        </authorList>
    </citation>
    <scope>NUCLEOTIDE SEQUENCE [LARGE SCALE GENOMIC DNA]</scope>
    <source>
        <strain evidence="15 16">NL1</strain>
    </source>
</reference>
<feature type="region of interest" description="Disordered" evidence="11">
    <location>
        <begin position="178"/>
        <end position="205"/>
    </location>
</feature>
<dbReference type="Pfam" id="PF08172">
    <property type="entry name" value="CASP_C"/>
    <property type="match status" value="1"/>
</dbReference>
<dbReference type="InterPro" id="IPR012955">
    <property type="entry name" value="CASP_C"/>
</dbReference>
<dbReference type="EMBL" id="NHZQ01000121">
    <property type="protein sequence ID" value="PSK51817.1"/>
    <property type="molecule type" value="Genomic_DNA"/>
</dbReference>
<feature type="domain" description="CASP C-terminal" evidence="13">
    <location>
        <begin position="454"/>
        <end position="711"/>
    </location>
</feature>
<dbReference type="AlphaFoldDB" id="A0A2P7ZUB6"/>
<feature type="compositionally biased region" description="Low complexity" evidence="11">
    <location>
        <begin position="514"/>
        <end position="537"/>
    </location>
</feature>
<keyword evidence="16" id="KW-1185">Reference proteome</keyword>
<comment type="subcellular location">
    <subcellularLocation>
        <location evidence="1">Golgi apparatus membrane</location>
        <topology evidence="1">Single-pass type IV membrane protein</topology>
    </subcellularLocation>
</comment>
<feature type="domain" description="Cux N-terminal" evidence="14">
    <location>
        <begin position="36"/>
        <end position="149"/>
    </location>
</feature>
<dbReference type="InterPro" id="IPR057476">
    <property type="entry name" value="Cux_N"/>
</dbReference>
<protein>
    <recommendedName>
        <fullName evidence="3">Protein CASP</fullName>
    </recommendedName>
</protein>
<feature type="coiled-coil region" evidence="10">
    <location>
        <begin position="224"/>
        <end position="305"/>
    </location>
</feature>
<proteinExistence type="inferred from homology"/>
<dbReference type="Pfam" id="PF25398">
    <property type="entry name" value="CUX1_N"/>
    <property type="match status" value="1"/>
</dbReference>
<evidence type="ECO:0000256" key="12">
    <source>
        <dbReference type="SAM" id="Phobius"/>
    </source>
</evidence>
<evidence type="ECO:0000256" key="4">
    <source>
        <dbReference type="ARBA" id="ARBA00022448"/>
    </source>
</evidence>
<evidence type="ECO:0000256" key="6">
    <source>
        <dbReference type="ARBA" id="ARBA00022989"/>
    </source>
</evidence>
<evidence type="ECO:0000256" key="11">
    <source>
        <dbReference type="SAM" id="MobiDB-lite"/>
    </source>
</evidence>
<comment type="similarity">
    <text evidence="2">Belongs to the CASP family.</text>
</comment>
<feature type="coiled-coil region" evidence="10">
    <location>
        <begin position="343"/>
        <end position="370"/>
    </location>
</feature>
<keyword evidence="5 12" id="KW-0812">Transmembrane</keyword>
<feature type="coiled-coil region" evidence="10">
    <location>
        <begin position="431"/>
        <end position="486"/>
    </location>
</feature>
<evidence type="ECO:0000256" key="3">
    <source>
        <dbReference type="ARBA" id="ARBA00018691"/>
    </source>
</evidence>
<dbReference type="OrthoDB" id="10257567at2759"/>
<feature type="region of interest" description="Disordered" evidence="11">
    <location>
        <begin position="504"/>
        <end position="547"/>
    </location>
</feature>
<evidence type="ECO:0000256" key="8">
    <source>
        <dbReference type="ARBA" id="ARBA00023054"/>
    </source>
</evidence>
<dbReference type="PANTHER" id="PTHR14043:SF2">
    <property type="entry name" value="HOMEOBOX PROTEIN CUT"/>
    <property type="match status" value="1"/>
</dbReference>